<evidence type="ECO:0000259" key="2">
    <source>
        <dbReference type="SMART" id="SM00867"/>
    </source>
</evidence>
<dbReference type="Pfam" id="PF04264">
    <property type="entry name" value="YceI"/>
    <property type="match status" value="1"/>
</dbReference>
<reference evidence="3 4" key="1">
    <citation type="submission" date="2019-02" db="EMBL/GenBank/DDBJ databases">
        <title>Deep-cultivation of Planctomycetes and their phenomic and genomic characterization uncovers novel biology.</title>
        <authorList>
            <person name="Wiegand S."/>
            <person name="Jogler M."/>
            <person name="Boedeker C."/>
            <person name="Pinto D."/>
            <person name="Vollmers J."/>
            <person name="Rivas-Marin E."/>
            <person name="Kohn T."/>
            <person name="Peeters S.H."/>
            <person name="Heuer A."/>
            <person name="Rast P."/>
            <person name="Oberbeckmann S."/>
            <person name="Bunk B."/>
            <person name="Jeske O."/>
            <person name="Meyerdierks A."/>
            <person name="Storesund J.E."/>
            <person name="Kallscheuer N."/>
            <person name="Luecker S."/>
            <person name="Lage O.M."/>
            <person name="Pohl T."/>
            <person name="Merkel B.J."/>
            <person name="Hornburger P."/>
            <person name="Mueller R.-W."/>
            <person name="Bruemmer F."/>
            <person name="Labrenz M."/>
            <person name="Spormann A.M."/>
            <person name="Op den Camp H."/>
            <person name="Overmann J."/>
            <person name="Amann R."/>
            <person name="Jetten M.S.M."/>
            <person name="Mascher T."/>
            <person name="Medema M.H."/>
            <person name="Devos D.P."/>
            <person name="Kaster A.-K."/>
            <person name="Ovreas L."/>
            <person name="Rohde M."/>
            <person name="Galperin M.Y."/>
            <person name="Jogler C."/>
        </authorList>
    </citation>
    <scope>NUCLEOTIDE SEQUENCE [LARGE SCALE GENOMIC DNA]</scope>
    <source>
        <strain evidence="3 4">ETA_A1</strain>
    </source>
</reference>
<keyword evidence="1" id="KW-0732">Signal</keyword>
<proteinExistence type="predicted"/>
<organism evidence="3 4">
    <name type="scientific">Urbifossiella limnaea</name>
    <dbReference type="NCBI Taxonomy" id="2528023"/>
    <lineage>
        <taxon>Bacteria</taxon>
        <taxon>Pseudomonadati</taxon>
        <taxon>Planctomycetota</taxon>
        <taxon>Planctomycetia</taxon>
        <taxon>Gemmatales</taxon>
        <taxon>Gemmataceae</taxon>
        <taxon>Urbifossiella</taxon>
    </lineage>
</organism>
<gene>
    <name evidence="3" type="ORF">ETAA1_34650</name>
</gene>
<dbReference type="KEGG" id="uli:ETAA1_34650"/>
<name>A0A517XVF9_9BACT</name>
<feature type="signal peptide" evidence="1">
    <location>
        <begin position="1"/>
        <end position="20"/>
    </location>
</feature>
<dbReference type="Proteomes" id="UP000319576">
    <property type="component" value="Chromosome"/>
</dbReference>
<evidence type="ECO:0000256" key="1">
    <source>
        <dbReference type="SAM" id="SignalP"/>
    </source>
</evidence>
<dbReference type="PANTHER" id="PTHR34406">
    <property type="entry name" value="PROTEIN YCEI"/>
    <property type="match status" value="1"/>
</dbReference>
<sequence precursor="true">MSRVLLAGAFAMLFGTQASATDFPLTGSNTKVEFVGTKPGGKHTGGFSNLDGKATVEGTEPVSLKIDVTIDTDSLYSDDTKLTAHLKAPDFFSVKDYPKATFKSTKVEKTAAGYAITGDLTLLGKTKGVTMPATVTAGADALTLKSEFRINKTDWGMTYGKGKIDDEVTLKVSVTAKK</sequence>
<feature type="chain" id="PRO_5021781750" description="Lipid/polyisoprenoid-binding YceI-like domain-containing protein" evidence="1">
    <location>
        <begin position="21"/>
        <end position="178"/>
    </location>
</feature>
<evidence type="ECO:0000313" key="4">
    <source>
        <dbReference type="Proteomes" id="UP000319576"/>
    </source>
</evidence>
<protein>
    <recommendedName>
        <fullName evidence="2">Lipid/polyisoprenoid-binding YceI-like domain-containing protein</fullName>
    </recommendedName>
</protein>
<dbReference type="AlphaFoldDB" id="A0A517XVF9"/>
<feature type="domain" description="Lipid/polyisoprenoid-binding YceI-like" evidence="2">
    <location>
        <begin position="22"/>
        <end position="177"/>
    </location>
</feature>
<dbReference type="PANTHER" id="PTHR34406:SF1">
    <property type="entry name" value="PROTEIN YCEI"/>
    <property type="match status" value="1"/>
</dbReference>
<accession>A0A517XVF9</accession>
<dbReference type="RefSeq" id="WP_145240498.1">
    <property type="nucleotide sequence ID" value="NZ_CP036273.1"/>
</dbReference>
<dbReference type="EMBL" id="CP036273">
    <property type="protein sequence ID" value="QDU21498.1"/>
    <property type="molecule type" value="Genomic_DNA"/>
</dbReference>
<dbReference type="InterPro" id="IPR007372">
    <property type="entry name" value="Lipid/polyisoprenoid-bd_YceI"/>
</dbReference>
<keyword evidence="4" id="KW-1185">Reference proteome</keyword>
<dbReference type="Gene3D" id="2.40.128.110">
    <property type="entry name" value="Lipid/polyisoprenoid-binding, YceI-like"/>
    <property type="match status" value="1"/>
</dbReference>
<dbReference type="OrthoDB" id="9811006at2"/>
<dbReference type="InterPro" id="IPR036761">
    <property type="entry name" value="TTHA0802/YceI-like_sf"/>
</dbReference>
<evidence type="ECO:0000313" key="3">
    <source>
        <dbReference type="EMBL" id="QDU21498.1"/>
    </source>
</evidence>
<dbReference type="SMART" id="SM00867">
    <property type="entry name" value="YceI"/>
    <property type="match status" value="1"/>
</dbReference>
<dbReference type="SUPFAM" id="SSF101874">
    <property type="entry name" value="YceI-like"/>
    <property type="match status" value="1"/>
</dbReference>